<comment type="caution">
    <text evidence="14">The sequence shown here is derived from an EMBL/GenBank/DDBJ whole genome shotgun (WGS) entry which is preliminary data.</text>
</comment>
<evidence type="ECO:0000256" key="10">
    <source>
        <dbReference type="ARBA" id="ARBA00023136"/>
    </source>
</evidence>
<evidence type="ECO:0000256" key="1">
    <source>
        <dbReference type="ARBA" id="ARBA00004141"/>
    </source>
</evidence>
<comment type="similarity">
    <text evidence="2">Belongs to the TMEM175 family.</text>
</comment>
<dbReference type="AlphaFoldDB" id="A0A6A0BFR2"/>
<keyword evidence="7" id="KW-0630">Potassium</keyword>
<evidence type="ECO:0000256" key="6">
    <source>
        <dbReference type="ARBA" id="ARBA00022826"/>
    </source>
</evidence>
<accession>A0A6A0BFR2</accession>
<evidence type="ECO:0000256" key="9">
    <source>
        <dbReference type="ARBA" id="ARBA00023065"/>
    </source>
</evidence>
<keyword evidence="6" id="KW-0631">Potassium channel</keyword>
<evidence type="ECO:0000256" key="4">
    <source>
        <dbReference type="ARBA" id="ARBA00022538"/>
    </source>
</evidence>
<evidence type="ECO:0000256" key="3">
    <source>
        <dbReference type="ARBA" id="ARBA00022448"/>
    </source>
</evidence>
<evidence type="ECO:0000313" key="14">
    <source>
        <dbReference type="EMBL" id="GFH42667.1"/>
    </source>
</evidence>
<feature type="transmembrane region" description="Helical" evidence="13">
    <location>
        <begin position="76"/>
        <end position="95"/>
    </location>
</feature>
<protein>
    <submittedName>
        <fullName evidence="14">Ferrochelatase</fullName>
    </submittedName>
</protein>
<keyword evidence="9" id="KW-0406">Ion transport</keyword>
<feature type="transmembrane region" description="Helical" evidence="13">
    <location>
        <begin position="154"/>
        <end position="180"/>
    </location>
</feature>
<evidence type="ECO:0000256" key="5">
    <source>
        <dbReference type="ARBA" id="ARBA00022692"/>
    </source>
</evidence>
<dbReference type="GO" id="GO:0016020">
    <property type="term" value="C:membrane"/>
    <property type="evidence" value="ECO:0007669"/>
    <property type="project" value="UniProtKB-SubCell"/>
</dbReference>
<organism evidence="14 15">
    <name type="scientific">Pseudolactococcus hodotermopsidis</name>
    <dbReference type="NCBI Taxonomy" id="2709157"/>
    <lineage>
        <taxon>Bacteria</taxon>
        <taxon>Bacillati</taxon>
        <taxon>Bacillota</taxon>
        <taxon>Bacilli</taxon>
        <taxon>Lactobacillales</taxon>
        <taxon>Streptococcaceae</taxon>
        <taxon>Pseudolactococcus</taxon>
    </lineage>
</organism>
<reference evidence="14 15" key="1">
    <citation type="submission" date="2020-02" db="EMBL/GenBank/DDBJ databases">
        <title>Draft genome sequence of Lactococcus sp. Hs30E4-3.</title>
        <authorList>
            <person name="Noda S."/>
            <person name="Yuki M."/>
            <person name="Ohkuma M."/>
        </authorList>
    </citation>
    <scope>NUCLEOTIDE SEQUENCE [LARGE SCALE GENOMIC DNA]</scope>
    <source>
        <strain evidence="14 15">Hs30E4-3</strain>
    </source>
</reference>
<evidence type="ECO:0000256" key="12">
    <source>
        <dbReference type="ARBA" id="ARBA00034430"/>
    </source>
</evidence>
<dbReference type="RefSeq" id="WP_172208913.1">
    <property type="nucleotide sequence ID" value="NZ_BLLI01000033.1"/>
</dbReference>
<keyword evidence="4" id="KW-0633">Potassium transport</keyword>
<evidence type="ECO:0000256" key="13">
    <source>
        <dbReference type="SAM" id="Phobius"/>
    </source>
</evidence>
<keyword evidence="3" id="KW-0813">Transport</keyword>
<evidence type="ECO:0000256" key="8">
    <source>
        <dbReference type="ARBA" id="ARBA00022989"/>
    </source>
</evidence>
<feature type="transmembrane region" description="Helical" evidence="13">
    <location>
        <begin position="107"/>
        <end position="127"/>
    </location>
</feature>
<sequence length="193" mass="22061">MNKNRTEAFTDAIIAIVMTILVLEFPSIHGEQFADLLALKDVFLAYVVSFVFLIIYWSNHHHIFQLIDLVNGKTLWLNNVFIFLLTLVPFTTNWLGDHIWARDPELLYATLFLVVNVVWVLLIKNLVKANSHNPHVATILGDYKKSYQTLGLNVLALIIAIVLPIGGLVVNVMSFLLWVVPDKRIEKIKRQSK</sequence>
<dbReference type="Proteomes" id="UP000480303">
    <property type="component" value="Unassembled WGS sequence"/>
</dbReference>
<gene>
    <name evidence="14" type="primary">hemH</name>
    <name evidence="14" type="ORF">Hs30E_12180</name>
</gene>
<evidence type="ECO:0000256" key="11">
    <source>
        <dbReference type="ARBA" id="ARBA00023303"/>
    </source>
</evidence>
<dbReference type="Pfam" id="PF06736">
    <property type="entry name" value="TMEM175"/>
    <property type="match status" value="1"/>
</dbReference>
<evidence type="ECO:0000256" key="7">
    <source>
        <dbReference type="ARBA" id="ARBA00022958"/>
    </source>
</evidence>
<dbReference type="GO" id="GO:0015252">
    <property type="term" value="F:proton channel activity"/>
    <property type="evidence" value="ECO:0007669"/>
    <property type="project" value="InterPro"/>
</dbReference>
<dbReference type="InterPro" id="IPR010617">
    <property type="entry name" value="TMEM175-like"/>
</dbReference>
<dbReference type="GO" id="GO:0005267">
    <property type="term" value="F:potassium channel activity"/>
    <property type="evidence" value="ECO:0007669"/>
    <property type="project" value="UniProtKB-KW"/>
</dbReference>
<comment type="subcellular location">
    <subcellularLocation>
        <location evidence="1">Membrane</location>
        <topology evidence="1">Multi-pass membrane protein</topology>
    </subcellularLocation>
</comment>
<name>A0A6A0BFR2_9LACT</name>
<dbReference type="PANTHER" id="PTHR31462:SF5">
    <property type="entry name" value="ENDOSOMAL_LYSOSOMAL PROTON CHANNEL TMEM175"/>
    <property type="match status" value="1"/>
</dbReference>
<keyword evidence="8 13" id="KW-1133">Transmembrane helix</keyword>
<keyword evidence="11" id="KW-0407">Ion channel</keyword>
<dbReference type="EMBL" id="BLLI01000033">
    <property type="protein sequence ID" value="GFH42667.1"/>
    <property type="molecule type" value="Genomic_DNA"/>
</dbReference>
<feature type="transmembrane region" description="Helical" evidence="13">
    <location>
        <begin position="37"/>
        <end position="56"/>
    </location>
</feature>
<dbReference type="PANTHER" id="PTHR31462">
    <property type="entry name" value="ENDOSOMAL/LYSOSOMAL POTASSIUM CHANNEL TMEM175"/>
    <property type="match status" value="1"/>
</dbReference>
<comment type="catalytic activity">
    <reaction evidence="12">
        <text>K(+)(in) = K(+)(out)</text>
        <dbReference type="Rhea" id="RHEA:29463"/>
        <dbReference type="ChEBI" id="CHEBI:29103"/>
    </reaction>
</comment>
<proteinExistence type="inferred from homology"/>
<evidence type="ECO:0000256" key="2">
    <source>
        <dbReference type="ARBA" id="ARBA00006920"/>
    </source>
</evidence>
<feature type="transmembrane region" description="Helical" evidence="13">
    <location>
        <begin position="6"/>
        <end position="25"/>
    </location>
</feature>
<keyword evidence="10 13" id="KW-0472">Membrane</keyword>
<keyword evidence="5 13" id="KW-0812">Transmembrane</keyword>
<keyword evidence="15" id="KW-1185">Reference proteome</keyword>
<evidence type="ECO:0000313" key="15">
    <source>
        <dbReference type="Proteomes" id="UP000480303"/>
    </source>
</evidence>